<organism evidence="2 3">
    <name type="scientific">Luteolibacter yonseiensis</name>
    <dbReference type="NCBI Taxonomy" id="1144680"/>
    <lineage>
        <taxon>Bacteria</taxon>
        <taxon>Pseudomonadati</taxon>
        <taxon>Verrucomicrobiota</taxon>
        <taxon>Verrucomicrobiia</taxon>
        <taxon>Verrucomicrobiales</taxon>
        <taxon>Verrucomicrobiaceae</taxon>
        <taxon>Luteolibacter</taxon>
    </lineage>
</organism>
<feature type="transmembrane region" description="Helical" evidence="1">
    <location>
        <begin position="87"/>
        <end position="106"/>
    </location>
</feature>
<evidence type="ECO:0000313" key="3">
    <source>
        <dbReference type="Proteomes" id="UP000600139"/>
    </source>
</evidence>
<dbReference type="Proteomes" id="UP000600139">
    <property type="component" value="Unassembled WGS sequence"/>
</dbReference>
<keyword evidence="1" id="KW-0812">Transmembrane</keyword>
<evidence type="ECO:0000256" key="1">
    <source>
        <dbReference type="SAM" id="Phobius"/>
    </source>
</evidence>
<dbReference type="EMBL" id="JAENIK010000008">
    <property type="protein sequence ID" value="MBK1815356.1"/>
    <property type="molecule type" value="Genomic_DNA"/>
</dbReference>
<evidence type="ECO:0000313" key="2">
    <source>
        <dbReference type="EMBL" id="MBK1815356.1"/>
    </source>
</evidence>
<keyword evidence="1" id="KW-0472">Membrane</keyword>
<sequence>MNDERKQWLSRPPQEALSKKLGTIAWILTAAVLALVMVMRGPKIPLPDGWSFAFLPPVHAVLNSLVAVSLIAAIVAVKQGKIRLHRIFVSIAMLLSVGFLLCYVAYHFTTPETRYGGEGALRLVYFFLLATHIVLAAVSLPFILLTFIAAHTNRFAAHRKLARWVFPIWLYVAVTGPVCYLMLKPYYG</sequence>
<feature type="transmembrane region" description="Helical" evidence="1">
    <location>
        <begin position="161"/>
        <end position="183"/>
    </location>
</feature>
<accession>A0A934R300</accession>
<dbReference type="PANTHER" id="PTHR37692">
    <property type="entry name" value="HYPOTHETICAL MEMBRANE SPANNING PROTEIN"/>
    <property type="match status" value="1"/>
</dbReference>
<keyword evidence="1" id="KW-1133">Transmembrane helix</keyword>
<dbReference type="RefSeq" id="WP_200350318.1">
    <property type="nucleotide sequence ID" value="NZ_BAABHZ010000012.1"/>
</dbReference>
<proteinExistence type="predicted"/>
<reference evidence="2" key="1">
    <citation type="submission" date="2021-01" db="EMBL/GenBank/DDBJ databases">
        <title>Modified the classification status of verrucomicrobia.</title>
        <authorList>
            <person name="Feng X."/>
        </authorList>
    </citation>
    <scope>NUCLEOTIDE SEQUENCE</scope>
    <source>
        <strain evidence="2">JCM 18052</strain>
    </source>
</reference>
<name>A0A934R300_9BACT</name>
<dbReference type="InterPro" id="IPR007352">
    <property type="entry name" value="DUF420"/>
</dbReference>
<feature type="transmembrane region" description="Helical" evidence="1">
    <location>
        <begin position="52"/>
        <end position="75"/>
    </location>
</feature>
<dbReference type="AlphaFoldDB" id="A0A934R300"/>
<feature type="transmembrane region" description="Helical" evidence="1">
    <location>
        <begin position="21"/>
        <end position="40"/>
    </location>
</feature>
<keyword evidence="3" id="KW-1185">Reference proteome</keyword>
<comment type="caution">
    <text evidence="2">The sequence shown here is derived from an EMBL/GenBank/DDBJ whole genome shotgun (WGS) entry which is preliminary data.</text>
</comment>
<dbReference type="Pfam" id="PF04238">
    <property type="entry name" value="DUF420"/>
    <property type="match status" value="1"/>
</dbReference>
<gene>
    <name evidence="2" type="ORF">JIN84_07010</name>
</gene>
<dbReference type="PANTHER" id="PTHR37692:SF1">
    <property type="entry name" value="DUF420 DOMAIN-CONTAINING PROTEIN"/>
    <property type="match status" value="1"/>
</dbReference>
<feature type="transmembrane region" description="Helical" evidence="1">
    <location>
        <begin position="126"/>
        <end position="149"/>
    </location>
</feature>
<protein>
    <submittedName>
        <fullName evidence="2">DUF420 domain-containing protein</fullName>
    </submittedName>
</protein>